<keyword evidence="2" id="KW-1185">Reference proteome</keyword>
<dbReference type="InterPro" id="IPR058240">
    <property type="entry name" value="rSAM_sf"/>
</dbReference>
<evidence type="ECO:0000313" key="1">
    <source>
        <dbReference type="EMBL" id="SEL19138.1"/>
    </source>
</evidence>
<evidence type="ECO:0000313" key="2">
    <source>
        <dbReference type="Proteomes" id="UP000199256"/>
    </source>
</evidence>
<organism evidence="1 2">
    <name type="scientific">Ectothiorhodospira marina</name>
    <dbReference type="NCBI Taxonomy" id="1396821"/>
    <lineage>
        <taxon>Bacteria</taxon>
        <taxon>Pseudomonadati</taxon>
        <taxon>Pseudomonadota</taxon>
        <taxon>Gammaproteobacteria</taxon>
        <taxon>Chromatiales</taxon>
        <taxon>Ectothiorhodospiraceae</taxon>
        <taxon>Ectothiorhodospira</taxon>
    </lineage>
</organism>
<dbReference type="Proteomes" id="UP000199256">
    <property type="component" value="Unassembled WGS sequence"/>
</dbReference>
<accession>A0A1H7N845</accession>
<dbReference type="InterPro" id="IPR013785">
    <property type="entry name" value="Aldolase_TIM"/>
</dbReference>
<dbReference type="SUPFAM" id="SSF102114">
    <property type="entry name" value="Radical SAM enzymes"/>
    <property type="match status" value="1"/>
</dbReference>
<dbReference type="EMBL" id="FOAA01000011">
    <property type="protein sequence ID" value="SEL19138.1"/>
    <property type="molecule type" value="Genomic_DNA"/>
</dbReference>
<proteinExistence type="predicted"/>
<name>A0A1H7N845_9GAMM</name>
<dbReference type="Gene3D" id="3.20.20.70">
    <property type="entry name" value="Aldolase class I"/>
    <property type="match status" value="1"/>
</dbReference>
<dbReference type="STRING" id="1396821.SAMN05444515_11129"/>
<evidence type="ECO:0008006" key="3">
    <source>
        <dbReference type="Google" id="ProtNLM"/>
    </source>
</evidence>
<protein>
    <recommendedName>
        <fullName evidence="3">4Fe-4S single cluster domain-containing protein</fullName>
    </recommendedName>
</protein>
<sequence>MLEPLPHTNVLRELEVSLTHRCTLACGECGFFVRQQPVPHKGVAHVAITEGLDQLLRLGLVVQRLVIVGGEPTLARETLSEVCRYASACEGIRELELVTNGLSPDRVDARLLHQVDRLVISEYLDGPELLDTWRAWVEMVAPETEVIGRRHATWDQWTGDACVEADKALEFWRSCWYRKHCITLERGCLFSCSRIAKLGRDHEGLQLKEVVSLDDVREWLNADRALPSCMTCIPMMGLPRVPAGVQPDERLERLAPRALHILKKRLERSCLK</sequence>
<reference evidence="2" key="1">
    <citation type="submission" date="2016-10" db="EMBL/GenBank/DDBJ databases">
        <authorList>
            <person name="Varghese N."/>
            <person name="Submissions S."/>
        </authorList>
    </citation>
    <scope>NUCLEOTIDE SEQUENCE [LARGE SCALE GENOMIC DNA]</scope>
    <source>
        <strain evidence="2">DSM 241</strain>
    </source>
</reference>
<gene>
    <name evidence="1" type="ORF">SAMN05444515_11129</name>
</gene>
<dbReference type="AlphaFoldDB" id="A0A1H7N845"/>